<comment type="caution">
    <text evidence="1">The sequence shown here is derived from an EMBL/GenBank/DDBJ whole genome shotgun (WGS) entry which is preliminary data.</text>
</comment>
<accession>A0A8X6MX04</accession>
<organism evidence="1 2">
    <name type="scientific">Nephila pilipes</name>
    <name type="common">Giant wood spider</name>
    <name type="synonym">Nephila maculata</name>
    <dbReference type="NCBI Taxonomy" id="299642"/>
    <lineage>
        <taxon>Eukaryota</taxon>
        <taxon>Metazoa</taxon>
        <taxon>Ecdysozoa</taxon>
        <taxon>Arthropoda</taxon>
        <taxon>Chelicerata</taxon>
        <taxon>Arachnida</taxon>
        <taxon>Araneae</taxon>
        <taxon>Araneomorphae</taxon>
        <taxon>Entelegynae</taxon>
        <taxon>Araneoidea</taxon>
        <taxon>Nephilidae</taxon>
        <taxon>Nephila</taxon>
    </lineage>
</organism>
<protein>
    <submittedName>
        <fullName evidence="1">Uncharacterized protein</fullName>
    </submittedName>
</protein>
<evidence type="ECO:0000313" key="1">
    <source>
        <dbReference type="EMBL" id="GFS81910.1"/>
    </source>
</evidence>
<dbReference type="EMBL" id="BMAW01097861">
    <property type="protein sequence ID" value="GFS81910.1"/>
    <property type="molecule type" value="Genomic_DNA"/>
</dbReference>
<reference evidence="1" key="1">
    <citation type="submission" date="2020-08" db="EMBL/GenBank/DDBJ databases">
        <title>Multicomponent nature underlies the extraordinary mechanical properties of spider dragline silk.</title>
        <authorList>
            <person name="Kono N."/>
            <person name="Nakamura H."/>
            <person name="Mori M."/>
            <person name="Yoshida Y."/>
            <person name="Ohtoshi R."/>
            <person name="Malay A.D."/>
            <person name="Moran D.A.P."/>
            <person name="Tomita M."/>
            <person name="Numata K."/>
            <person name="Arakawa K."/>
        </authorList>
    </citation>
    <scope>NUCLEOTIDE SEQUENCE</scope>
</reference>
<name>A0A8X6MX04_NEPPI</name>
<dbReference type="AlphaFoldDB" id="A0A8X6MX04"/>
<dbReference type="Proteomes" id="UP000887013">
    <property type="component" value="Unassembled WGS sequence"/>
</dbReference>
<keyword evidence="2" id="KW-1185">Reference proteome</keyword>
<proteinExistence type="predicted"/>
<evidence type="ECO:0000313" key="2">
    <source>
        <dbReference type="Proteomes" id="UP000887013"/>
    </source>
</evidence>
<gene>
    <name evidence="1" type="ORF">NPIL_351421</name>
</gene>
<sequence>MAKFTCLQLAEKCFHPVQTGLTRFIANSYRATRGQVMITGQYNVASSFNRVPPDNRVLKRHEPLTHSHLATTQHIK</sequence>